<organism evidence="1 2">
    <name type="scientific">Tardibacter chloracetimidivorans</name>
    <dbReference type="NCBI Taxonomy" id="1921510"/>
    <lineage>
        <taxon>Bacteria</taxon>
        <taxon>Pseudomonadati</taxon>
        <taxon>Pseudomonadota</taxon>
        <taxon>Alphaproteobacteria</taxon>
        <taxon>Sphingomonadales</taxon>
        <taxon>Sphingomonadaceae</taxon>
        <taxon>Tardibacter</taxon>
    </lineage>
</organism>
<sequence>MTSVSIIPISTATGLVSEAQIRAYIDDLFRHVDWSEGGVISLLGIGEKGTDKEGKFRERKFVDPRSAFCVSAIKGHVDRWAAHGVAAFIVPAVVRDEAEAAGDVTLERIQALTAIVVDIDSGDTGAKWEHAETHLGSASFTVLSGGVTDSGQPKRHCYWLLSEPAEDVERVAALRKVLAAKIGGDQSFGRATQVIRLPGSVYAKGGQAKPVQSISGSEVGEAPRDFHLDELAEAIEAMPAMEGVIVSVTPGTPSPMSECGSFMDFMAGAGKSMTSNAIEAMQRDVHEGGDTDRNRWSEFSAVAGFNIKQVRLGLMSLEEAAEAAYGWMLSHMVPPWPRERFQQEFIGILNHDMKANGPLQEMQRPGAGISVSTMETIDTTDDLLSWAVVHRSSPEPKARRMLVDGLVFAGKRHMVVAEGGAGKTFLCMDLALKLAAAGEGSSLTWMGQAITPEANGGTVIIMTGEDDIEELDIRWNALDSDGSMRRLAGERLIALPLDNLGGAFPLVSHHPATREAIASERWGKLYRAMHGIHQRGGRVSAVIIDTLNATLHGEENSAVVIGEYVRAVAPICGELKAALVVTHHVRKAGDEPIRDVDEMRAAIRGSTALPNAMRMVMGFWAAHDWQKRMKAMGLPPERGMLYMGGVLKANMPEAMKEPKTLLRQPSGLLEDVTLHERSSRGSTYELEEWLIWCIREYADHERLFFTRTDSNSVHNHRAMFHPKIAVLTRQETRDLIDRLLTQRRLVQRSVEGSGSSMMNRLDVPECLHIDRFAAPKGKKHKMLTFDHVYFDDGYGQIRAKYGHDDAG</sequence>
<dbReference type="STRING" id="1921510.BSL82_15745"/>
<protein>
    <submittedName>
        <fullName evidence="1">Uncharacterized protein</fullName>
    </submittedName>
</protein>
<evidence type="ECO:0000313" key="2">
    <source>
        <dbReference type="Proteomes" id="UP000182063"/>
    </source>
</evidence>
<dbReference type="OrthoDB" id="1496333at2"/>
<dbReference type="InterPro" id="IPR027417">
    <property type="entry name" value="P-loop_NTPase"/>
</dbReference>
<reference evidence="2" key="1">
    <citation type="submission" date="2016-11" db="EMBL/GenBank/DDBJ databases">
        <title>Complete Genome Sequence of alachlor-degrading Sphingomonas sp. strain JJ-A5.</title>
        <authorList>
            <person name="Lee H."/>
            <person name="Ka J.-O."/>
        </authorList>
    </citation>
    <scope>NUCLEOTIDE SEQUENCE [LARGE SCALE GENOMIC DNA]</scope>
    <source>
        <strain evidence="2">JJ-A5</strain>
    </source>
</reference>
<dbReference type="EMBL" id="CP018221">
    <property type="protein sequence ID" value="API60558.1"/>
    <property type="molecule type" value="Genomic_DNA"/>
</dbReference>
<accession>A0A1L3ZY44</accession>
<proteinExistence type="predicted"/>
<dbReference type="KEGG" id="sphj:BSL82_15745"/>
<dbReference type="AlphaFoldDB" id="A0A1L3ZY44"/>
<dbReference type="Proteomes" id="UP000182063">
    <property type="component" value="Chromosome"/>
</dbReference>
<dbReference type="SUPFAM" id="SSF52540">
    <property type="entry name" value="P-loop containing nucleoside triphosphate hydrolases"/>
    <property type="match status" value="1"/>
</dbReference>
<dbReference type="RefSeq" id="WP_072598222.1">
    <property type="nucleotide sequence ID" value="NZ_CP018221.1"/>
</dbReference>
<dbReference type="Pfam" id="PF13481">
    <property type="entry name" value="AAA_25"/>
    <property type="match status" value="1"/>
</dbReference>
<keyword evidence="2" id="KW-1185">Reference proteome</keyword>
<name>A0A1L3ZY44_9SPHN</name>
<gene>
    <name evidence="1" type="ORF">BSL82_15745</name>
</gene>
<dbReference type="Gene3D" id="3.40.50.300">
    <property type="entry name" value="P-loop containing nucleotide triphosphate hydrolases"/>
    <property type="match status" value="1"/>
</dbReference>
<evidence type="ECO:0000313" key="1">
    <source>
        <dbReference type="EMBL" id="API60558.1"/>
    </source>
</evidence>